<organism evidence="2 3">
    <name type="scientific">Paenibacillus qinlingensis</name>
    <dbReference type="NCBI Taxonomy" id="1837343"/>
    <lineage>
        <taxon>Bacteria</taxon>
        <taxon>Bacillati</taxon>
        <taxon>Bacillota</taxon>
        <taxon>Bacilli</taxon>
        <taxon>Bacillales</taxon>
        <taxon>Paenibacillaceae</taxon>
        <taxon>Paenibacillus</taxon>
    </lineage>
</organism>
<dbReference type="Gene3D" id="3.40.50.300">
    <property type="entry name" value="P-loop containing nucleotide triphosphate hydrolases"/>
    <property type="match status" value="1"/>
</dbReference>
<keyword evidence="3" id="KW-1185">Reference proteome</keyword>
<dbReference type="InterPro" id="IPR051396">
    <property type="entry name" value="Bact_Antivir_Def_Nuclease"/>
</dbReference>
<evidence type="ECO:0000313" key="2">
    <source>
        <dbReference type="EMBL" id="MDR6553966.1"/>
    </source>
</evidence>
<evidence type="ECO:0000313" key="3">
    <source>
        <dbReference type="Proteomes" id="UP001267290"/>
    </source>
</evidence>
<dbReference type="InterPro" id="IPR027417">
    <property type="entry name" value="P-loop_NTPase"/>
</dbReference>
<protein>
    <submittedName>
        <fullName evidence="2">ABC-type cobalamin/Fe3+-siderophores transport system ATPase subunit</fullName>
    </submittedName>
</protein>
<accession>A0ABU1P2K8</accession>
<dbReference type="EMBL" id="JAVDSB010000013">
    <property type="protein sequence ID" value="MDR6553966.1"/>
    <property type="molecule type" value="Genomic_DNA"/>
</dbReference>
<proteinExistence type="predicted"/>
<dbReference type="RefSeq" id="WP_310501418.1">
    <property type="nucleotide sequence ID" value="NZ_JAVDSB010000013.1"/>
</dbReference>
<dbReference type="SUPFAM" id="SSF52540">
    <property type="entry name" value="P-loop containing nucleoside triphosphate hydrolases"/>
    <property type="match status" value="1"/>
</dbReference>
<dbReference type="InterPro" id="IPR003959">
    <property type="entry name" value="ATPase_AAA_core"/>
</dbReference>
<dbReference type="Proteomes" id="UP001267290">
    <property type="component" value="Unassembled WGS sequence"/>
</dbReference>
<gene>
    <name evidence="2" type="ORF">J2736_005176</name>
</gene>
<feature type="domain" description="ATPase AAA-type core" evidence="1">
    <location>
        <begin position="250"/>
        <end position="335"/>
    </location>
</feature>
<dbReference type="PANTHER" id="PTHR43581">
    <property type="entry name" value="ATP/GTP PHOSPHATASE"/>
    <property type="match status" value="1"/>
</dbReference>
<evidence type="ECO:0000259" key="1">
    <source>
        <dbReference type="Pfam" id="PF13304"/>
    </source>
</evidence>
<reference evidence="2 3" key="1">
    <citation type="submission" date="2023-07" db="EMBL/GenBank/DDBJ databases">
        <title>Sorghum-associated microbial communities from plants grown in Nebraska, USA.</title>
        <authorList>
            <person name="Schachtman D."/>
        </authorList>
    </citation>
    <scope>NUCLEOTIDE SEQUENCE [LARGE SCALE GENOMIC DNA]</scope>
    <source>
        <strain evidence="2 3">CC258</strain>
    </source>
</reference>
<dbReference type="Pfam" id="PF13304">
    <property type="entry name" value="AAA_21"/>
    <property type="match status" value="1"/>
</dbReference>
<sequence length="603" mass="70015">MKIKSIQIENNKILGTIFLNFCHENGKVADTVIIAGENGCGKSTLLNILFDFTINQGINPVSRSEKRVITIELNESEQSIIKSISHIANYCPIHKKITEMVLSFDFSIINEWEYLQLHLNFEDQIEKIPSHVVFNDMQAKTIFKSIFSDVDINYNPGNISYVTSKNIDEMVNSSFRSNNNLANDIKQLLIDVQALDDADHGNWYRENIGNTVTIEKSTLRMQRFEEAFHSMFKNKKYKCIRNVDGVKKVLFEENGNEIAIEDLSSGEKQIVFRGSFLLKDKKSTDGALILIDEPEISLHPSWQKRIMEFYRNLFINEIGEQTSQIFITTHSPFIIHNKNRLNDKVIVLQRNQDDVLLIPDTPTFIGWSSEEEIQQAFKLDISFERTKPLIITEGKTDWKHLSKAFSKLVESNHLEELNINFLEYGDEIKMGSDELKKMCIQYSKVPQNNKIIFIFDRDEDQIIRDMCNIGKSYKNWGNNVYSLVIPVPAHRTDTPQVCIELYYHNYDLYKVDKNDRRLFLSNEFNPLSSRHNELDLNCTDSKIRGTKISIIDDKVFDNKHSNVALTKSDFSDCIYNDDTYFSEIDFEPFLEIYSLVKEIIQDK</sequence>
<comment type="caution">
    <text evidence="2">The sequence shown here is derived from an EMBL/GenBank/DDBJ whole genome shotgun (WGS) entry which is preliminary data.</text>
</comment>
<name>A0ABU1P2K8_9BACL</name>
<dbReference type="PANTHER" id="PTHR43581:SF2">
    <property type="entry name" value="EXCINUCLEASE ATPASE SUBUNIT"/>
    <property type="match status" value="1"/>
</dbReference>